<comment type="similarity">
    <text evidence="2 11 12">Belongs to the peptidase S8 family.</text>
</comment>
<feature type="chain" id="PRO_5047155788" evidence="15">
    <location>
        <begin position="34"/>
        <end position="423"/>
    </location>
</feature>
<dbReference type="GO" id="GO:0008233">
    <property type="term" value="F:peptidase activity"/>
    <property type="evidence" value="ECO:0007669"/>
    <property type="project" value="UniProtKB-KW"/>
</dbReference>
<protein>
    <submittedName>
        <fullName evidence="17">Type VII secretion-associated serine protease mycosin</fullName>
    </submittedName>
</protein>
<keyword evidence="4 11" id="KW-0645">Protease</keyword>
<dbReference type="InterPro" id="IPR023828">
    <property type="entry name" value="Peptidase_S8_Ser-AS"/>
</dbReference>
<evidence type="ECO:0000256" key="2">
    <source>
        <dbReference type="ARBA" id="ARBA00011073"/>
    </source>
</evidence>
<evidence type="ECO:0000256" key="10">
    <source>
        <dbReference type="ARBA" id="ARBA00023136"/>
    </source>
</evidence>
<dbReference type="InterPro" id="IPR023834">
    <property type="entry name" value="T7SS_pept_S8A_mycosin"/>
</dbReference>
<evidence type="ECO:0000256" key="5">
    <source>
        <dbReference type="ARBA" id="ARBA00022692"/>
    </source>
</evidence>
<evidence type="ECO:0000256" key="14">
    <source>
        <dbReference type="SAM" id="Phobius"/>
    </source>
</evidence>
<reference evidence="17 18" key="1">
    <citation type="submission" date="2023-03" db="EMBL/GenBank/DDBJ databases">
        <authorList>
            <person name="Mo P."/>
        </authorList>
    </citation>
    <scope>NUCLEOTIDE SEQUENCE [LARGE SCALE GENOMIC DNA]</scope>
    <source>
        <strain evidence="17 18">HUAS 5</strain>
    </source>
</reference>
<dbReference type="Gene3D" id="3.40.50.200">
    <property type="entry name" value="Peptidase S8/S53 domain"/>
    <property type="match status" value="1"/>
</dbReference>
<feature type="compositionally biased region" description="Basic and acidic residues" evidence="13">
    <location>
        <begin position="104"/>
        <end position="117"/>
    </location>
</feature>
<dbReference type="PRINTS" id="PR00723">
    <property type="entry name" value="SUBTILISIN"/>
</dbReference>
<comment type="subcellular location">
    <subcellularLocation>
        <location evidence="1">Cell membrane</location>
        <topology evidence="1">Single-pass membrane protein</topology>
    </subcellularLocation>
</comment>
<gene>
    <name evidence="17" type="primary">mycP</name>
    <name evidence="17" type="ORF">PYS65_09980</name>
</gene>
<dbReference type="NCBIfam" id="TIGR03921">
    <property type="entry name" value="T7SS_mycosin"/>
    <property type="match status" value="1"/>
</dbReference>
<evidence type="ECO:0000256" key="9">
    <source>
        <dbReference type="ARBA" id="ARBA00022989"/>
    </source>
</evidence>
<dbReference type="InterPro" id="IPR022398">
    <property type="entry name" value="Peptidase_S8_His-AS"/>
</dbReference>
<dbReference type="InterPro" id="IPR034202">
    <property type="entry name" value="Subtilisin_Carlsberg-like"/>
</dbReference>
<feature type="transmembrane region" description="Helical" evidence="14">
    <location>
        <begin position="382"/>
        <end position="404"/>
    </location>
</feature>
<keyword evidence="15" id="KW-0732">Signal</keyword>
<evidence type="ECO:0000256" key="8">
    <source>
        <dbReference type="ARBA" id="ARBA00022825"/>
    </source>
</evidence>
<proteinExistence type="inferred from homology"/>
<dbReference type="PANTHER" id="PTHR43806:SF11">
    <property type="entry name" value="CEREVISIN-RELATED"/>
    <property type="match status" value="1"/>
</dbReference>
<dbReference type="PROSITE" id="PS00136">
    <property type="entry name" value="SUBTILASE_ASP"/>
    <property type="match status" value="1"/>
</dbReference>
<dbReference type="InterPro" id="IPR000209">
    <property type="entry name" value="Peptidase_S8/S53_dom"/>
</dbReference>
<evidence type="ECO:0000256" key="6">
    <source>
        <dbReference type="ARBA" id="ARBA00022723"/>
    </source>
</evidence>
<keyword evidence="18" id="KW-1185">Reference proteome</keyword>
<feature type="domain" description="Peptidase S8/S53" evidence="16">
    <location>
        <begin position="69"/>
        <end position="334"/>
    </location>
</feature>
<evidence type="ECO:0000256" key="15">
    <source>
        <dbReference type="SAM" id="SignalP"/>
    </source>
</evidence>
<keyword evidence="7 11" id="KW-0378">Hydrolase</keyword>
<keyword evidence="8 11" id="KW-0720">Serine protease</keyword>
<feature type="active site" description="Charge relay system" evidence="11">
    <location>
        <position position="127"/>
    </location>
</feature>
<feature type="compositionally biased region" description="Basic and acidic residues" evidence="13">
    <location>
        <begin position="342"/>
        <end position="356"/>
    </location>
</feature>
<dbReference type="SUPFAM" id="SSF52743">
    <property type="entry name" value="Subtilisin-like"/>
    <property type="match status" value="1"/>
</dbReference>
<keyword evidence="5 14" id="KW-0812">Transmembrane</keyword>
<dbReference type="PROSITE" id="PS00137">
    <property type="entry name" value="SUBTILASE_HIS"/>
    <property type="match status" value="1"/>
</dbReference>
<dbReference type="PROSITE" id="PS51892">
    <property type="entry name" value="SUBTILASE"/>
    <property type="match status" value="1"/>
</dbReference>
<evidence type="ECO:0000259" key="16">
    <source>
        <dbReference type="Pfam" id="PF00082"/>
    </source>
</evidence>
<dbReference type="InterPro" id="IPR015500">
    <property type="entry name" value="Peptidase_S8_subtilisin-rel"/>
</dbReference>
<dbReference type="PANTHER" id="PTHR43806">
    <property type="entry name" value="PEPTIDASE S8"/>
    <property type="match status" value="1"/>
</dbReference>
<name>A0ABY8JXC1_9ACTN</name>
<evidence type="ECO:0000256" key="3">
    <source>
        <dbReference type="ARBA" id="ARBA00022475"/>
    </source>
</evidence>
<feature type="region of interest" description="Disordered" evidence="13">
    <location>
        <begin position="100"/>
        <end position="126"/>
    </location>
</feature>
<keyword evidence="10 14" id="KW-0472">Membrane</keyword>
<organism evidence="17 18">
    <name type="scientific">Streptomyces cathayae</name>
    <dbReference type="NCBI Taxonomy" id="3031124"/>
    <lineage>
        <taxon>Bacteria</taxon>
        <taxon>Bacillati</taxon>
        <taxon>Actinomycetota</taxon>
        <taxon>Actinomycetes</taxon>
        <taxon>Kitasatosporales</taxon>
        <taxon>Streptomycetaceae</taxon>
        <taxon>Streptomyces</taxon>
    </lineage>
</organism>
<keyword evidence="6" id="KW-0479">Metal-binding</keyword>
<evidence type="ECO:0000256" key="11">
    <source>
        <dbReference type="PROSITE-ProRule" id="PRU01240"/>
    </source>
</evidence>
<feature type="signal peptide" evidence="15">
    <location>
        <begin position="1"/>
        <end position="33"/>
    </location>
</feature>
<dbReference type="InterPro" id="IPR036852">
    <property type="entry name" value="Peptidase_S8/S53_dom_sf"/>
</dbReference>
<keyword evidence="9 14" id="KW-1133">Transmembrane helix</keyword>
<feature type="active site" description="Charge relay system" evidence="11">
    <location>
        <position position="78"/>
    </location>
</feature>
<evidence type="ECO:0000256" key="4">
    <source>
        <dbReference type="ARBA" id="ARBA00022670"/>
    </source>
</evidence>
<dbReference type="GO" id="GO:0006508">
    <property type="term" value="P:proteolysis"/>
    <property type="evidence" value="ECO:0007669"/>
    <property type="project" value="UniProtKB-KW"/>
</dbReference>
<dbReference type="InterPro" id="IPR023827">
    <property type="entry name" value="Peptidase_S8_Asp-AS"/>
</dbReference>
<dbReference type="CDD" id="cd07477">
    <property type="entry name" value="Peptidases_S8_Subtilisin_subset"/>
    <property type="match status" value="1"/>
</dbReference>
<evidence type="ECO:0000256" key="7">
    <source>
        <dbReference type="ARBA" id="ARBA00022801"/>
    </source>
</evidence>
<keyword evidence="3" id="KW-1003">Cell membrane</keyword>
<dbReference type="PROSITE" id="PS00138">
    <property type="entry name" value="SUBTILASE_SER"/>
    <property type="match status" value="1"/>
</dbReference>
<sequence length="423" mass="44085">MRRKRLRSLPLLTPAAATLLTAASLAIAPPAAAEDSFSDQCAYPNATYPGRPWSLQRVRLDELWSESRGKGVRVAVIDTGVDVKNPQLKNAVDVKSGRNFLPENLKDENGDPVDRGNENGTTDTVGHGTKVAGIIAARPADGTGFVGLAPEATIIPIQQNDAEGNGDTDSLARSIDYAVQAGAHVINISQDTAGAVEPDPKLEAVVEEALAKGVVVVASAGNDGVGGNTKKTYPASYEGVLAVAASDRNNERASFSQSGDFVGVAAPGVDIISTVPRGGHCADNGTSFSAPYVAGIAALIKAEHPNWTPRQIVAQIEQTAERTIAGHDRLVGWGVVDPVRALTEDDRPVESPRPDEGLTSAEAPTAAKLPLGETADERNARLATYVTVGAAVLVAGLGGTAVAIRDARRRPRTAGVRRDHTAM</sequence>
<dbReference type="Proteomes" id="UP001216440">
    <property type="component" value="Chromosome"/>
</dbReference>
<dbReference type="Pfam" id="PF00082">
    <property type="entry name" value="Peptidase_S8"/>
    <property type="match status" value="1"/>
</dbReference>
<evidence type="ECO:0000256" key="12">
    <source>
        <dbReference type="RuleBase" id="RU003355"/>
    </source>
</evidence>
<feature type="region of interest" description="Disordered" evidence="13">
    <location>
        <begin position="342"/>
        <end position="373"/>
    </location>
</feature>
<accession>A0ABY8JXC1</accession>
<dbReference type="InterPro" id="IPR050131">
    <property type="entry name" value="Peptidase_S8_subtilisin-like"/>
</dbReference>
<evidence type="ECO:0000313" key="17">
    <source>
        <dbReference type="EMBL" id="WGD40441.1"/>
    </source>
</evidence>
<evidence type="ECO:0000256" key="13">
    <source>
        <dbReference type="SAM" id="MobiDB-lite"/>
    </source>
</evidence>
<feature type="active site" description="Charge relay system" evidence="11">
    <location>
        <position position="287"/>
    </location>
</feature>
<dbReference type="EMBL" id="CP121682">
    <property type="protein sequence ID" value="WGD40441.1"/>
    <property type="molecule type" value="Genomic_DNA"/>
</dbReference>
<dbReference type="RefSeq" id="WP_279333503.1">
    <property type="nucleotide sequence ID" value="NZ_CP121682.1"/>
</dbReference>
<evidence type="ECO:0000256" key="1">
    <source>
        <dbReference type="ARBA" id="ARBA00004162"/>
    </source>
</evidence>
<evidence type="ECO:0000313" key="18">
    <source>
        <dbReference type="Proteomes" id="UP001216440"/>
    </source>
</evidence>